<gene>
    <name evidence="1" type="ORF">DOO78_11880</name>
</gene>
<evidence type="ECO:0000313" key="1">
    <source>
        <dbReference type="EMBL" id="RAI58773.1"/>
    </source>
</evidence>
<protein>
    <submittedName>
        <fullName evidence="1">Uncharacterized protein</fullName>
    </submittedName>
</protein>
<dbReference type="Proteomes" id="UP000249065">
    <property type="component" value="Unassembled WGS sequence"/>
</dbReference>
<reference evidence="2" key="1">
    <citation type="submission" date="2018-06" db="EMBL/GenBank/DDBJ databases">
        <authorList>
            <person name="Khan S.A."/>
        </authorList>
    </citation>
    <scope>NUCLEOTIDE SEQUENCE [LARGE SCALE GENOMIC DNA]</scope>
    <source>
        <strain evidence="2">DB-1506</strain>
    </source>
</reference>
<name>A0A327M9H3_9PROT</name>
<sequence>MFRHMTANATAAETLAAMGAFVTRTLAEHPDRGLSPIALVATLRDVERVEGDLLEGAAVELGRRLARLHGLPAPGFPCDFHLDFRAAGDRDLALHALRQAQRLQALARPHPSREALFLLLGAARLLAADPLIRPPRPVLALP</sequence>
<dbReference type="AlphaFoldDB" id="A0A327M9H3"/>
<accession>A0A327M9H3</accession>
<proteinExistence type="predicted"/>
<dbReference type="EMBL" id="QLIX01000007">
    <property type="protein sequence ID" value="RAI58773.1"/>
    <property type="molecule type" value="Genomic_DNA"/>
</dbReference>
<keyword evidence="2" id="KW-1185">Reference proteome</keyword>
<organism evidence="1 2">
    <name type="scientific">Roseicella frigidaeris</name>
    <dbReference type="NCBI Taxonomy" id="2230885"/>
    <lineage>
        <taxon>Bacteria</taxon>
        <taxon>Pseudomonadati</taxon>
        <taxon>Pseudomonadota</taxon>
        <taxon>Alphaproteobacteria</taxon>
        <taxon>Acetobacterales</taxon>
        <taxon>Roseomonadaceae</taxon>
        <taxon>Roseicella</taxon>
    </lineage>
</organism>
<evidence type="ECO:0000313" key="2">
    <source>
        <dbReference type="Proteomes" id="UP000249065"/>
    </source>
</evidence>
<comment type="caution">
    <text evidence="1">The sequence shown here is derived from an EMBL/GenBank/DDBJ whole genome shotgun (WGS) entry which is preliminary data.</text>
</comment>